<evidence type="ECO:0000256" key="1">
    <source>
        <dbReference type="SAM" id="SignalP"/>
    </source>
</evidence>
<reference evidence="2 3" key="1">
    <citation type="submission" date="2019-07" db="EMBL/GenBank/DDBJ databases">
        <title>Genomic Encyclopedia of Type Strains, Phase III (KMG-III): the genomes of soil and plant-associated and newly described type strains.</title>
        <authorList>
            <person name="Whitman W."/>
        </authorList>
    </citation>
    <scope>NUCLEOTIDE SEQUENCE [LARGE SCALE GENOMIC DNA]</scope>
    <source>
        <strain evidence="2 3">BL24</strain>
    </source>
</reference>
<evidence type="ECO:0000313" key="2">
    <source>
        <dbReference type="EMBL" id="TYP67152.1"/>
    </source>
</evidence>
<feature type="signal peptide" evidence="1">
    <location>
        <begin position="1"/>
        <end position="26"/>
    </location>
</feature>
<name>A0A5S5BLU1_9BACL</name>
<proteinExistence type="predicted"/>
<dbReference type="AlphaFoldDB" id="A0A5S5BLU1"/>
<dbReference type="Proteomes" id="UP000323257">
    <property type="component" value="Unassembled WGS sequence"/>
</dbReference>
<dbReference type="EMBL" id="VNHS01000036">
    <property type="protein sequence ID" value="TYP67152.1"/>
    <property type="molecule type" value="Genomic_DNA"/>
</dbReference>
<comment type="caution">
    <text evidence="2">The sequence shown here is derived from an EMBL/GenBank/DDBJ whole genome shotgun (WGS) entry which is preliminary data.</text>
</comment>
<accession>A0A5S5BLU1</accession>
<sequence length="110" mass="12467">MSTNFGLALYRSAIILFIAISLSPYAAFAEGKATYQYDINGRMTGMTTSTEEQYTYEYDRNGNQTARKLVYDPSEELRFDGTKRVTVGPMNVNGAAGEKIWCYKMSRQLF</sequence>
<feature type="chain" id="PRO_5038447508" evidence="1">
    <location>
        <begin position="27"/>
        <end position="110"/>
    </location>
</feature>
<keyword evidence="1" id="KW-0732">Signal</keyword>
<gene>
    <name evidence="2" type="ORF">BCM02_1361</name>
</gene>
<evidence type="ECO:0000313" key="3">
    <source>
        <dbReference type="Proteomes" id="UP000323257"/>
    </source>
</evidence>
<keyword evidence="3" id="KW-1185">Reference proteome</keyword>
<protein>
    <submittedName>
        <fullName evidence="2">YD repeat-containing protein</fullName>
    </submittedName>
</protein>
<organism evidence="2 3">
    <name type="scientific">Paenibacillus methanolicus</name>
    <dbReference type="NCBI Taxonomy" id="582686"/>
    <lineage>
        <taxon>Bacteria</taxon>
        <taxon>Bacillati</taxon>
        <taxon>Bacillota</taxon>
        <taxon>Bacilli</taxon>
        <taxon>Bacillales</taxon>
        <taxon>Paenibacillaceae</taxon>
        <taxon>Paenibacillus</taxon>
    </lineage>
</organism>
<dbReference type="RefSeq" id="WP_148933755.1">
    <property type="nucleotide sequence ID" value="NZ_VNHS01000036.1"/>
</dbReference>
<dbReference type="Gene3D" id="2.180.10.10">
    <property type="entry name" value="RHS repeat-associated core"/>
    <property type="match status" value="1"/>
</dbReference>